<dbReference type="EMBL" id="BLZA01000033">
    <property type="protein sequence ID" value="GHJ89009.1"/>
    <property type="molecule type" value="Genomic_DNA"/>
</dbReference>
<proteinExistence type="predicted"/>
<sequence>GYLQHMAVPAGGACMWIKLHYGHAILILSYADRLPHDVKKAVELHPGDVWHVVLALIYRVCPADLVILSGLQPGQSYALYHVTPTITTRGHFYLPNRFSNKHRAHSSASDPHPFQNPDLPGTLSILCRHFPAQVPDSSSPLFHPFMIAFGLLLTDDDPSSFESLGVAPSKRYQLCRTLHAYVTSSIGMYIGPSLGMDRTRDQTLVSVYRYTAMAAATLLCRFRTGDYSRFRTTAVPSVPSPLPPTLVDQPSSSDLSEEEMDEDSS</sequence>
<dbReference type="AlphaFoldDB" id="A0A8H3TXP3"/>
<evidence type="ECO:0000313" key="3">
    <source>
        <dbReference type="Proteomes" id="UP000620104"/>
    </source>
</evidence>
<feature type="non-terminal residue" evidence="2">
    <location>
        <position position="1"/>
    </location>
</feature>
<evidence type="ECO:0000313" key="2">
    <source>
        <dbReference type="EMBL" id="GHJ89009.1"/>
    </source>
</evidence>
<feature type="region of interest" description="Disordered" evidence="1">
    <location>
        <begin position="236"/>
        <end position="265"/>
    </location>
</feature>
<evidence type="ECO:0000256" key="1">
    <source>
        <dbReference type="SAM" id="MobiDB-lite"/>
    </source>
</evidence>
<feature type="compositionally biased region" description="Low complexity" evidence="1">
    <location>
        <begin position="245"/>
        <end position="254"/>
    </location>
</feature>
<gene>
    <name evidence="2" type="ORF">NliqN6_5411</name>
</gene>
<comment type="caution">
    <text evidence="2">The sequence shown here is derived from an EMBL/GenBank/DDBJ whole genome shotgun (WGS) entry which is preliminary data.</text>
</comment>
<keyword evidence="3" id="KW-1185">Reference proteome</keyword>
<dbReference type="Proteomes" id="UP000620104">
    <property type="component" value="Unassembled WGS sequence"/>
</dbReference>
<name>A0A8H3TXP3_9TREE</name>
<accession>A0A8H3TXP3</accession>
<reference evidence="2" key="1">
    <citation type="submission" date="2020-07" db="EMBL/GenBank/DDBJ databases">
        <title>Draft Genome Sequence of a Deep-Sea Yeast, Naganishia (Cryptococcus) liquefaciens strain N6.</title>
        <authorList>
            <person name="Han Y.W."/>
            <person name="Kajitani R."/>
            <person name="Morimoto H."/>
            <person name="Parhat M."/>
            <person name="Tsubouchi H."/>
            <person name="Bakenova O."/>
            <person name="Ogata M."/>
            <person name="Argunhan B."/>
            <person name="Aoki R."/>
            <person name="Kajiwara S."/>
            <person name="Itoh T."/>
            <person name="Iwasaki H."/>
        </authorList>
    </citation>
    <scope>NUCLEOTIDE SEQUENCE</scope>
    <source>
        <strain evidence="2">N6</strain>
    </source>
</reference>
<protein>
    <submittedName>
        <fullName evidence="2">Uncharacterized protein</fullName>
    </submittedName>
</protein>
<feature type="compositionally biased region" description="Acidic residues" evidence="1">
    <location>
        <begin position="255"/>
        <end position="265"/>
    </location>
</feature>
<organism evidence="2 3">
    <name type="scientific">Naganishia liquefaciens</name>
    <dbReference type="NCBI Taxonomy" id="104408"/>
    <lineage>
        <taxon>Eukaryota</taxon>
        <taxon>Fungi</taxon>
        <taxon>Dikarya</taxon>
        <taxon>Basidiomycota</taxon>
        <taxon>Agaricomycotina</taxon>
        <taxon>Tremellomycetes</taxon>
        <taxon>Filobasidiales</taxon>
        <taxon>Filobasidiaceae</taxon>
        <taxon>Naganishia</taxon>
    </lineage>
</organism>